<dbReference type="SUPFAM" id="SSF46689">
    <property type="entry name" value="Homeodomain-like"/>
    <property type="match status" value="1"/>
</dbReference>
<dbReference type="InterPro" id="IPR036271">
    <property type="entry name" value="Tet_transcr_reg_TetR-rel_C_sf"/>
</dbReference>
<dbReference type="GO" id="GO:0000976">
    <property type="term" value="F:transcription cis-regulatory region binding"/>
    <property type="evidence" value="ECO:0007669"/>
    <property type="project" value="TreeGrafter"/>
</dbReference>
<feature type="DNA-binding region" description="H-T-H motif" evidence="4">
    <location>
        <begin position="41"/>
        <end position="60"/>
    </location>
</feature>
<sequence length="193" mass="20614">MTDLPQQPPTPPRATRSDARTNRARVLAAASEALAESANASLTSIAKRAGVGVGTLYRHFPTREALIVELYHQEIQKVIDLAHDLAATRPPLEALRAWFQEVARYGQLKYGVAEVIHAATNGGLDDEHYGPFLGAIGALLDAGAAEGTLKAGTDPEDVLLQLSVLWRIPPGPGAADRAARILDLVTDGLRVRT</sequence>
<dbReference type="EMBL" id="FONG01000005">
    <property type="protein sequence ID" value="SFE74701.1"/>
    <property type="molecule type" value="Genomic_DNA"/>
</dbReference>
<dbReference type="Pfam" id="PF00440">
    <property type="entry name" value="TetR_N"/>
    <property type="match status" value="1"/>
</dbReference>
<dbReference type="OrthoDB" id="9795011at2"/>
<dbReference type="Gene3D" id="1.10.357.10">
    <property type="entry name" value="Tetracycline Repressor, domain 2"/>
    <property type="match status" value="1"/>
</dbReference>
<dbReference type="AlphaFoldDB" id="A0A1I2D2F8"/>
<feature type="region of interest" description="Disordered" evidence="5">
    <location>
        <begin position="1"/>
        <end position="21"/>
    </location>
</feature>
<dbReference type="InterPro" id="IPR001647">
    <property type="entry name" value="HTH_TetR"/>
</dbReference>
<evidence type="ECO:0000256" key="2">
    <source>
        <dbReference type="ARBA" id="ARBA00023125"/>
    </source>
</evidence>
<dbReference type="Pfam" id="PF21597">
    <property type="entry name" value="TetR_C_43"/>
    <property type="match status" value="1"/>
</dbReference>
<dbReference type="PROSITE" id="PS50977">
    <property type="entry name" value="HTH_TETR_2"/>
    <property type="match status" value="1"/>
</dbReference>
<keyword evidence="8" id="KW-1185">Reference proteome</keyword>
<dbReference type="InterPro" id="IPR050109">
    <property type="entry name" value="HTH-type_TetR-like_transc_reg"/>
</dbReference>
<name>A0A1I2D2F8_9ACTN</name>
<proteinExistence type="predicted"/>
<accession>A0A1I2D2F8</accession>
<dbReference type="InterPro" id="IPR009057">
    <property type="entry name" value="Homeodomain-like_sf"/>
</dbReference>
<dbReference type="PANTHER" id="PTHR30055">
    <property type="entry name" value="HTH-TYPE TRANSCRIPTIONAL REGULATOR RUTR"/>
    <property type="match status" value="1"/>
</dbReference>
<dbReference type="InterPro" id="IPR049445">
    <property type="entry name" value="TetR_SbtR-like_C"/>
</dbReference>
<evidence type="ECO:0000256" key="1">
    <source>
        <dbReference type="ARBA" id="ARBA00023015"/>
    </source>
</evidence>
<evidence type="ECO:0000259" key="6">
    <source>
        <dbReference type="PROSITE" id="PS50977"/>
    </source>
</evidence>
<dbReference type="RefSeq" id="WP_093713088.1">
    <property type="nucleotide sequence ID" value="NZ_FONG01000005.1"/>
</dbReference>
<protein>
    <submittedName>
        <fullName evidence="7">Transcriptional regulator, TetR family</fullName>
    </submittedName>
</protein>
<dbReference type="GO" id="GO:0003700">
    <property type="term" value="F:DNA-binding transcription factor activity"/>
    <property type="evidence" value="ECO:0007669"/>
    <property type="project" value="TreeGrafter"/>
</dbReference>
<keyword evidence="1" id="KW-0805">Transcription regulation</keyword>
<dbReference type="STRING" id="380248.SAMN05216251_10547"/>
<evidence type="ECO:0000256" key="4">
    <source>
        <dbReference type="PROSITE-ProRule" id="PRU00335"/>
    </source>
</evidence>
<keyword evidence="2 4" id="KW-0238">DNA-binding</keyword>
<feature type="compositionally biased region" description="Pro residues" evidence="5">
    <location>
        <begin position="1"/>
        <end position="12"/>
    </location>
</feature>
<reference evidence="7 8" key="1">
    <citation type="submission" date="2016-10" db="EMBL/GenBank/DDBJ databases">
        <authorList>
            <person name="de Groot N.N."/>
        </authorList>
    </citation>
    <scope>NUCLEOTIDE SEQUENCE [LARGE SCALE GENOMIC DNA]</scope>
    <source>
        <strain evidence="7 8">CGMCC 4.3510</strain>
    </source>
</reference>
<feature type="domain" description="HTH tetR-type" evidence="6">
    <location>
        <begin position="20"/>
        <end position="78"/>
    </location>
</feature>
<organism evidence="7 8">
    <name type="scientific">Actinacidiphila alni</name>
    <dbReference type="NCBI Taxonomy" id="380248"/>
    <lineage>
        <taxon>Bacteria</taxon>
        <taxon>Bacillati</taxon>
        <taxon>Actinomycetota</taxon>
        <taxon>Actinomycetes</taxon>
        <taxon>Kitasatosporales</taxon>
        <taxon>Streptomycetaceae</taxon>
        <taxon>Actinacidiphila</taxon>
    </lineage>
</organism>
<evidence type="ECO:0000313" key="8">
    <source>
        <dbReference type="Proteomes" id="UP000199323"/>
    </source>
</evidence>
<gene>
    <name evidence="7" type="ORF">SAMN05216251_10547</name>
</gene>
<dbReference type="SUPFAM" id="SSF48498">
    <property type="entry name" value="Tetracyclin repressor-like, C-terminal domain"/>
    <property type="match status" value="1"/>
</dbReference>
<dbReference type="Proteomes" id="UP000199323">
    <property type="component" value="Unassembled WGS sequence"/>
</dbReference>
<evidence type="ECO:0000256" key="5">
    <source>
        <dbReference type="SAM" id="MobiDB-lite"/>
    </source>
</evidence>
<dbReference type="PANTHER" id="PTHR30055:SF234">
    <property type="entry name" value="HTH-TYPE TRANSCRIPTIONAL REGULATOR BETI"/>
    <property type="match status" value="1"/>
</dbReference>
<keyword evidence="3" id="KW-0804">Transcription</keyword>
<evidence type="ECO:0000256" key="3">
    <source>
        <dbReference type="ARBA" id="ARBA00023163"/>
    </source>
</evidence>
<evidence type="ECO:0000313" key="7">
    <source>
        <dbReference type="EMBL" id="SFE74701.1"/>
    </source>
</evidence>